<reference evidence="3 4" key="1">
    <citation type="submission" date="2016-10" db="EMBL/GenBank/DDBJ databases">
        <authorList>
            <person name="de Groot N.N."/>
        </authorList>
    </citation>
    <scope>NUCLEOTIDE SEQUENCE [LARGE SCALE GENOMIC DNA]</scope>
    <source>
        <strain evidence="3 4">AR40</strain>
    </source>
</reference>
<evidence type="ECO:0000256" key="1">
    <source>
        <dbReference type="ARBA" id="ARBA00023002"/>
    </source>
</evidence>
<name>A0A1H9N406_BUTFI</name>
<evidence type="ECO:0000259" key="2">
    <source>
        <dbReference type="Pfam" id="PF00248"/>
    </source>
</evidence>
<organism evidence="3 4">
    <name type="scientific">Butyrivibrio fibrisolvens</name>
    <dbReference type="NCBI Taxonomy" id="831"/>
    <lineage>
        <taxon>Bacteria</taxon>
        <taxon>Bacillati</taxon>
        <taxon>Bacillota</taxon>
        <taxon>Clostridia</taxon>
        <taxon>Lachnospirales</taxon>
        <taxon>Lachnospiraceae</taxon>
        <taxon>Butyrivibrio</taxon>
    </lineage>
</organism>
<evidence type="ECO:0000313" key="4">
    <source>
        <dbReference type="Proteomes" id="UP000182584"/>
    </source>
</evidence>
<dbReference type="SUPFAM" id="SSF51430">
    <property type="entry name" value="NAD(P)-linked oxidoreductase"/>
    <property type="match status" value="1"/>
</dbReference>
<dbReference type="RefSeq" id="WP_074754518.1">
    <property type="nucleotide sequence ID" value="NZ_FOGJ01000004.1"/>
</dbReference>
<dbReference type="Proteomes" id="UP000182584">
    <property type="component" value="Unassembled WGS sequence"/>
</dbReference>
<dbReference type="GO" id="GO:0005829">
    <property type="term" value="C:cytosol"/>
    <property type="evidence" value="ECO:0007669"/>
    <property type="project" value="TreeGrafter"/>
</dbReference>
<dbReference type="eggNOG" id="COG0667">
    <property type="taxonomic scope" value="Bacteria"/>
</dbReference>
<dbReference type="InterPro" id="IPR023210">
    <property type="entry name" value="NADP_OxRdtase_dom"/>
</dbReference>
<proteinExistence type="predicted"/>
<dbReference type="GO" id="GO:0016491">
    <property type="term" value="F:oxidoreductase activity"/>
    <property type="evidence" value="ECO:0007669"/>
    <property type="project" value="UniProtKB-KW"/>
</dbReference>
<dbReference type="EMBL" id="FOGJ01000004">
    <property type="protein sequence ID" value="SER30571.1"/>
    <property type="molecule type" value="Genomic_DNA"/>
</dbReference>
<dbReference type="InterPro" id="IPR050523">
    <property type="entry name" value="AKR_Detox_Biosynth"/>
</dbReference>
<dbReference type="CDD" id="cd19082">
    <property type="entry name" value="AKR_AKR10A1_2"/>
    <property type="match status" value="1"/>
</dbReference>
<gene>
    <name evidence="3" type="ORF">SAMN04487884_10431</name>
</gene>
<dbReference type="Pfam" id="PF00248">
    <property type="entry name" value="Aldo_ket_red"/>
    <property type="match status" value="1"/>
</dbReference>
<dbReference type="PRINTS" id="PR00069">
    <property type="entry name" value="ALDKETRDTASE"/>
</dbReference>
<protein>
    <submittedName>
        <fullName evidence="3">Predicted oxidoreductase</fullName>
    </submittedName>
</protein>
<sequence length="307" mass="34494">MIKIAGKDTEVSRIFYGTAAEPFQSGGDGTDLIEQMVNIGVNAIDTARVYGGAEESVGRWIRIGNNRERVTLLTKGGHPDMLWRSRLREKEIRKDLKTSLDKLCTDYVDIYLLHRDDPEVPVGEIVELLNDLYKEGKIRSFGGSNWTHERIEEANRYASDHGLIPFAVSSPCFSMAVPTREPWPGCITIAGDDNEDARKWYIDNQMPVIAYSAMAAGFFSGRFKSEDYKEAKKVMSPDNYKTYVSEENMASLKVCEDIAKETGLSVSQVAFSWIYGQDMNVYAVVSTKSVERMKQNVDAILRVLGQT</sequence>
<dbReference type="InterPro" id="IPR036812">
    <property type="entry name" value="NAD(P)_OxRdtase_dom_sf"/>
</dbReference>
<dbReference type="PANTHER" id="PTHR43364:SF4">
    <property type="entry name" value="NAD(P)-LINKED OXIDOREDUCTASE SUPERFAMILY PROTEIN"/>
    <property type="match status" value="1"/>
</dbReference>
<accession>A0A1H9N406</accession>
<feature type="domain" description="NADP-dependent oxidoreductase" evidence="2">
    <location>
        <begin position="31"/>
        <end position="302"/>
    </location>
</feature>
<dbReference type="AlphaFoldDB" id="A0A1H9N406"/>
<dbReference type="PANTHER" id="PTHR43364">
    <property type="entry name" value="NADH-SPECIFIC METHYLGLYOXAL REDUCTASE-RELATED"/>
    <property type="match status" value="1"/>
</dbReference>
<dbReference type="OrthoDB" id="9804790at2"/>
<keyword evidence="1" id="KW-0560">Oxidoreductase</keyword>
<evidence type="ECO:0000313" key="3">
    <source>
        <dbReference type="EMBL" id="SER30571.1"/>
    </source>
</evidence>
<dbReference type="InterPro" id="IPR020471">
    <property type="entry name" value="AKR"/>
</dbReference>
<dbReference type="Gene3D" id="3.20.20.100">
    <property type="entry name" value="NADP-dependent oxidoreductase domain"/>
    <property type="match status" value="1"/>
</dbReference>